<dbReference type="EMBL" id="UYWW01000594">
    <property type="protein sequence ID" value="VDM08880.1"/>
    <property type="molecule type" value="Genomic_DNA"/>
</dbReference>
<dbReference type="OMA" id="ERAGECN"/>
<dbReference type="AlphaFoldDB" id="J9B0M1"/>
<dbReference type="EMBL" id="ADBV01004509">
    <property type="protein sequence ID" value="EJW80440.1"/>
    <property type="molecule type" value="Genomic_DNA"/>
</dbReference>
<reference evidence="2" key="2">
    <citation type="submission" date="2012-08" db="EMBL/GenBank/DDBJ databases">
        <title>The Genome Sequence of Wuchereria bancrofti.</title>
        <authorList>
            <consortium name="The Broad Institute Genome Sequencing Platform"/>
            <consortium name="Broad Institute Genome Sequencing Center for Infectious Disease"/>
            <person name="Nutman T.B."/>
            <person name="Fink D.L."/>
            <person name="Russ C."/>
            <person name="Young S."/>
            <person name="Zeng Q."/>
            <person name="Koehrsen M."/>
            <person name="Alvarado L."/>
            <person name="Berlin A."/>
            <person name="Borenstein D."/>
            <person name="Chapman S.B."/>
            <person name="Chen Z."/>
            <person name="Engels R."/>
            <person name="Freedman E."/>
            <person name="Gellesch M."/>
            <person name="Goldberg J."/>
            <person name="Griggs A."/>
            <person name="Gujja S."/>
            <person name="Heilman E.R."/>
            <person name="Heiman D."/>
            <person name="Hepburn T."/>
            <person name="Howarth C."/>
            <person name="Jen D."/>
            <person name="Larson L."/>
            <person name="Lewis B."/>
            <person name="Mehta T."/>
            <person name="Park D."/>
            <person name="Pearson M."/>
            <person name="Richards J."/>
            <person name="Roberts A."/>
            <person name="Saif S."/>
            <person name="Shea T."/>
            <person name="Shenoy N."/>
            <person name="Sisk P."/>
            <person name="Stolte C."/>
            <person name="Sykes S."/>
            <person name="Walk T."/>
            <person name="White J."/>
            <person name="Yandava C."/>
            <person name="Haas B."/>
            <person name="Henn M.R."/>
            <person name="Nusbaum C."/>
            <person name="Birren B."/>
        </authorList>
    </citation>
    <scope>NUCLEOTIDE SEQUENCE</scope>
</reference>
<name>J9B0M1_WUCBA</name>
<evidence type="ECO:0000313" key="4">
    <source>
        <dbReference type="Proteomes" id="UP000004810"/>
    </source>
</evidence>
<organism evidence="2 4">
    <name type="scientific">Wuchereria bancrofti</name>
    <dbReference type="NCBI Taxonomy" id="6293"/>
    <lineage>
        <taxon>Eukaryota</taxon>
        <taxon>Metazoa</taxon>
        <taxon>Ecdysozoa</taxon>
        <taxon>Nematoda</taxon>
        <taxon>Chromadorea</taxon>
        <taxon>Rhabditida</taxon>
        <taxon>Spirurina</taxon>
        <taxon>Spiruromorpha</taxon>
        <taxon>Filarioidea</taxon>
        <taxon>Onchocercidae</taxon>
        <taxon>Wuchereria</taxon>
    </lineage>
</organism>
<feature type="transmembrane region" description="Helical" evidence="1">
    <location>
        <begin position="123"/>
        <end position="147"/>
    </location>
</feature>
<accession>J9B0M1</accession>
<sequence>MTNQHYEIILTPLFVYMRILGLTSYTENPSWRYPLMIYNIMIMIIMNGYSAFIITEIEFTGLNVNIAFAIVHACYLASGGICSLFLFWMRKSFNRLIKIVVQQVATHDPNFQYALRLHRMCKIMVGLTIFWAMVAVITTAVCFDAFIDDMHHDGIAIDHNWTSNQAVNHVLKYKHRYRGLKKTADIIEEQFKYAIAYVDALCFTELCFILYTYLEDKSESKTWIDTILCVLYAISSLFHMTFFTAPAYRLYERVIV</sequence>
<feature type="transmembrane region" description="Helical" evidence="1">
    <location>
        <begin position="35"/>
        <end position="54"/>
    </location>
</feature>
<reference evidence="4" key="1">
    <citation type="submission" date="2012-08" db="EMBL/GenBank/DDBJ databases">
        <title>The Genome Sequence of Wuchereria bancrofti.</title>
        <authorList>
            <person name="Nutman T.B."/>
            <person name="Fink D.L."/>
            <person name="Russ C."/>
            <person name="Young S."/>
            <person name="Zeng Q."/>
            <person name="Koehrsen M."/>
            <person name="Alvarado L."/>
            <person name="Berlin A."/>
            <person name="Chapman S.B."/>
            <person name="Chen Z."/>
            <person name="Freedman E."/>
            <person name="Gellesch M."/>
            <person name="Goldberg J."/>
            <person name="Griggs A."/>
            <person name="Gujja S."/>
            <person name="Heilman E.R."/>
            <person name="Heiman D."/>
            <person name="Hepburn T."/>
            <person name="Howarth C."/>
            <person name="Jen D."/>
            <person name="Larson L."/>
            <person name="Lewis B."/>
            <person name="Mehta T."/>
            <person name="Park D."/>
            <person name="Pearson M."/>
            <person name="Roberts A."/>
            <person name="Saif S."/>
            <person name="Shea T."/>
            <person name="Shenoy N."/>
            <person name="Sisk P."/>
            <person name="Stolte C."/>
            <person name="Sykes S."/>
            <person name="Walk T."/>
            <person name="White J."/>
            <person name="Yandava C."/>
            <person name="Haas B."/>
            <person name="Henn M.R."/>
            <person name="Nusbaum C."/>
            <person name="Birren B."/>
        </authorList>
    </citation>
    <scope>NUCLEOTIDE SEQUENCE [LARGE SCALE GENOMIC DNA]</scope>
    <source>
        <strain evidence="4">NA</strain>
    </source>
</reference>
<gene>
    <name evidence="3" type="ORF">WBA_LOCUS2266</name>
    <name evidence="2" type="ORF">WUBG_08652</name>
</gene>
<evidence type="ECO:0000313" key="2">
    <source>
        <dbReference type="EMBL" id="EJW80440.1"/>
    </source>
</evidence>
<feature type="transmembrane region" description="Helical" evidence="1">
    <location>
        <begin position="226"/>
        <end position="248"/>
    </location>
</feature>
<protein>
    <submittedName>
        <fullName evidence="2">Uncharacterized protein</fullName>
    </submittedName>
</protein>
<keyword evidence="1" id="KW-1133">Transmembrane helix</keyword>
<evidence type="ECO:0000256" key="1">
    <source>
        <dbReference type="SAM" id="Phobius"/>
    </source>
</evidence>
<dbReference type="Proteomes" id="UP000270924">
    <property type="component" value="Unassembled WGS sequence"/>
</dbReference>
<feature type="transmembrane region" description="Helical" evidence="1">
    <location>
        <begin position="6"/>
        <end position="23"/>
    </location>
</feature>
<evidence type="ECO:0000313" key="5">
    <source>
        <dbReference type="Proteomes" id="UP000270924"/>
    </source>
</evidence>
<feature type="transmembrane region" description="Helical" evidence="1">
    <location>
        <begin position="66"/>
        <end position="88"/>
    </location>
</feature>
<keyword evidence="1" id="KW-0812">Transmembrane</keyword>
<dbReference type="Proteomes" id="UP000004810">
    <property type="component" value="Unassembled WGS sequence"/>
</dbReference>
<keyword evidence="5" id="KW-1185">Reference proteome</keyword>
<proteinExistence type="predicted"/>
<keyword evidence="1" id="KW-0472">Membrane</keyword>
<evidence type="ECO:0000313" key="3">
    <source>
        <dbReference type="EMBL" id="VDM08880.1"/>
    </source>
</evidence>
<reference evidence="3 5" key="3">
    <citation type="submission" date="2018-11" db="EMBL/GenBank/DDBJ databases">
        <authorList>
            <consortium name="Pathogen Informatics"/>
        </authorList>
    </citation>
    <scope>NUCLEOTIDE SEQUENCE [LARGE SCALE GENOMIC DNA]</scope>
</reference>
<feature type="transmembrane region" description="Helical" evidence="1">
    <location>
        <begin position="194"/>
        <end position="214"/>
    </location>
</feature>
<dbReference type="InParanoid" id="J9B0M1"/>
<dbReference type="OrthoDB" id="5818395at2759"/>